<name>A0A9N9TTQ2_PHYSR</name>
<comment type="caution">
    <text evidence="5">Lacks conserved residue(s) required for the propagation of feature annotation.</text>
</comment>
<dbReference type="SMART" id="SM00211">
    <property type="entry name" value="TY"/>
    <property type="match status" value="4"/>
</dbReference>
<dbReference type="Proteomes" id="UP001153712">
    <property type="component" value="Chromosome 3"/>
</dbReference>
<dbReference type="InterPro" id="IPR036857">
    <property type="entry name" value="Thyroglobulin_1_sf"/>
</dbReference>
<organism evidence="8 9">
    <name type="scientific">Phyllotreta striolata</name>
    <name type="common">Striped flea beetle</name>
    <name type="synonym">Crioceris striolata</name>
    <dbReference type="NCBI Taxonomy" id="444603"/>
    <lineage>
        <taxon>Eukaryota</taxon>
        <taxon>Metazoa</taxon>
        <taxon>Ecdysozoa</taxon>
        <taxon>Arthropoda</taxon>
        <taxon>Hexapoda</taxon>
        <taxon>Insecta</taxon>
        <taxon>Pterygota</taxon>
        <taxon>Neoptera</taxon>
        <taxon>Endopterygota</taxon>
        <taxon>Coleoptera</taxon>
        <taxon>Polyphaga</taxon>
        <taxon>Cucujiformia</taxon>
        <taxon>Chrysomeloidea</taxon>
        <taxon>Chrysomelidae</taxon>
        <taxon>Galerucinae</taxon>
        <taxon>Alticini</taxon>
        <taxon>Phyllotreta</taxon>
    </lineage>
</organism>
<evidence type="ECO:0000313" key="9">
    <source>
        <dbReference type="Proteomes" id="UP001153712"/>
    </source>
</evidence>
<dbReference type="InterPro" id="IPR000716">
    <property type="entry name" value="Thyroglobulin_1"/>
</dbReference>
<gene>
    <name evidence="8" type="ORF">PHYEVI_LOCUS6673</name>
</gene>
<evidence type="ECO:0000256" key="5">
    <source>
        <dbReference type="PROSITE-ProRule" id="PRU00500"/>
    </source>
</evidence>
<evidence type="ECO:0000256" key="3">
    <source>
        <dbReference type="ARBA" id="ARBA00022737"/>
    </source>
</evidence>
<proteinExistence type="predicted"/>
<dbReference type="EMBL" id="OU900096">
    <property type="protein sequence ID" value="CAG9860318.1"/>
    <property type="molecule type" value="Genomic_DNA"/>
</dbReference>
<reference evidence="8" key="1">
    <citation type="submission" date="2022-01" db="EMBL/GenBank/DDBJ databases">
        <authorList>
            <person name="King R."/>
        </authorList>
    </citation>
    <scope>NUCLEOTIDE SEQUENCE</scope>
</reference>
<feature type="domain" description="Thyroglobulin type-1" evidence="7">
    <location>
        <begin position="340"/>
        <end position="403"/>
    </location>
</feature>
<evidence type="ECO:0000313" key="8">
    <source>
        <dbReference type="EMBL" id="CAG9860318.1"/>
    </source>
</evidence>
<dbReference type="PROSITE" id="PS51162">
    <property type="entry name" value="THYROGLOBULIN_1_2"/>
    <property type="match status" value="2"/>
</dbReference>
<comment type="subcellular location">
    <subcellularLocation>
        <location evidence="1">Secreted</location>
    </subcellularLocation>
</comment>
<protein>
    <recommendedName>
        <fullName evidence="7">Thyroglobulin type-1 domain-containing protein</fullName>
    </recommendedName>
</protein>
<accession>A0A9N9TTQ2</accession>
<dbReference type="SUPFAM" id="SSF57610">
    <property type="entry name" value="Thyroglobulin type-1 domain"/>
    <property type="match status" value="4"/>
</dbReference>
<dbReference type="InterPro" id="IPR051950">
    <property type="entry name" value="Dev_reg/Prot_inhib"/>
</dbReference>
<keyword evidence="3" id="KW-0677">Repeat</keyword>
<evidence type="ECO:0000256" key="4">
    <source>
        <dbReference type="ARBA" id="ARBA00023157"/>
    </source>
</evidence>
<dbReference type="GO" id="GO:0005615">
    <property type="term" value="C:extracellular space"/>
    <property type="evidence" value="ECO:0007669"/>
    <property type="project" value="TreeGrafter"/>
</dbReference>
<evidence type="ECO:0000256" key="1">
    <source>
        <dbReference type="ARBA" id="ARBA00004613"/>
    </source>
</evidence>
<evidence type="ECO:0000256" key="2">
    <source>
        <dbReference type="ARBA" id="ARBA00022525"/>
    </source>
</evidence>
<dbReference type="GO" id="GO:0005604">
    <property type="term" value="C:basement membrane"/>
    <property type="evidence" value="ECO:0007669"/>
    <property type="project" value="TreeGrafter"/>
</dbReference>
<dbReference type="Gene3D" id="4.10.800.10">
    <property type="entry name" value="Thyroglobulin type-1"/>
    <property type="match status" value="4"/>
</dbReference>
<dbReference type="OrthoDB" id="1725934at2759"/>
<keyword evidence="2" id="KW-0964">Secreted</keyword>
<dbReference type="PANTHER" id="PTHR12352:SF24">
    <property type="entry name" value="THYROGLOBULIN TYPE-1 DOMAIN-CONTAINING PROTEIN"/>
    <property type="match status" value="1"/>
</dbReference>
<dbReference type="Pfam" id="PF00086">
    <property type="entry name" value="Thyroglobulin_1"/>
    <property type="match status" value="3"/>
</dbReference>
<keyword evidence="6" id="KW-0732">Signal</keyword>
<evidence type="ECO:0000259" key="7">
    <source>
        <dbReference type="PROSITE" id="PS51162"/>
    </source>
</evidence>
<dbReference type="PANTHER" id="PTHR12352">
    <property type="entry name" value="SECRETED MODULAR CALCIUM-BINDING PROTEIN"/>
    <property type="match status" value="1"/>
</dbReference>
<feature type="signal peptide" evidence="6">
    <location>
        <begin position="1"/>
        <end position="16"/>
    </location>
</feature>
<dbReference type="GO" id="GO:0007160">
    <property type="term" value="P:cell-matrix adhesion"/>
    <property type="evidence" value="ECO:0007669"/>
    <property type="project" value="TreeGrafter"/>
</dbReference>
<keyword evidence="9" id="KW-1185">Reference proteome</keyword>
<feature type="chain" id="PRO_5040111438" description="Thyroglobulin type-1 domain-containing protein" evidence="6">
    <location>
        <begin position="17"/>
        <end position="410"/>
    </location>
</feature>
<dbReference type="AlphaFoldDB" id="A0A9N9TTQ2"/>
<sequence>MIAILISFAIFTSVFSDENILCTTKSCKDVVCPKLSEKCKAQNATHNGVFLLSPITCNCCEFCLDNLNEGEECSKGDVTDPVPKEVCGPGLVCKTNNKDSTDGVCAKMETACTNLQKSYDERGINGTAGTLEVRQDCTSEGEFVPYKCIPGQTCYCVNATGHRIFGEMDFTPLADDLLKCKCSRDYTGIAVVLGRNENATLEPLEHFRCTANGDYDSVQCINDKCFCVDEYDGAPTYPNDKLVNITDISKSTLKCYKNKKAGVFYKDCENEYIDVLKMYNKFKKNDYKKLYGFKFPKCDLDGTYQAVQENSTHKYCVDKEGHVLTSAVVDKGKDSDLAKSMDCKCARARLIITGEDKPECMENGNYAQVQCRKGRCRCVDSDGNQVCDDVNCEVDEKNSPPTCPDPDSSS</sequence>
<feature type="domain" description="Thyroglobulin type-1" evidence="7">
    <location>
        <begin position="179"/>
        <end position="255"/>
    </location>
</feature>
<evidence type="ECO:0000256" key="6">
    <source>
        <dbReference type="SAM" id="SignalP"/>
    </source>
</evidence>
<keyword evidence="4" id="KW-1015">Disulfide bond</keyword>